<evidence type="ECO:0000259" key="3">
    <source>
        <dbReference type="SMART" id="SM00388"/>
    </source>
</evidence>
<evidence type="ECO:0000313" key="4">
    <source>
        <dbReference type="EMBL" id="MBU8543390.1"/>
    </source>
</evidence>
<dbReference type="Pfam" id="PF00512">
    <property type="entry name" value="HisKA"/>
    <property type="match status" value="1"/>
</dbReference>
<dbReference type="Proteomes" id="UP000689967">
    <property type="component" value="Unassembled WGS sequence"/>
</dbReference>
<dbReference type="RefSeq" id="WP_216873655.1">
    <property type="nucleotide sequence ID" value="NZ_JAERQM010000001.1"/>
</dbReference>
<keyword evidence="5" id="KW-1185">Reference proteome</keyword>
<dbReference type="CDD" id="cd00082">
    <property type="entry name" value="HisKA"/>
    <property type="match status" value="1"/>
</dbReference>
<comment type="catalytic activity">
    <reaction evidence="1">
        <text>ATP + protein L-histidine = ADP + protein N-phospho-L-histidine.</text>
        <dbReference type="EC" id="2.7.13.3"/>
    </reaction>
</comment>
<keyword evidence="4" id="KW-0418">Kinase</keyword>
<proteinExistence type="predicted"/>
<accession>A0ABS6H3Z4</accession>
<comment type="caution">
    <text evidence="4">The sequence shown here is derived from an EMBL/GenBank/DDBJ whole genome shotgun (WGS) entry which is preliminary data.</text>
</comment>
<keyword evidence="4" id="KW-0808">Transferase</keyword>
<dbReference type="EMBL" id="JAERQM010000001">
    <property type="protein sequence ID" value="MBU8543390.1"/>
    <property type="molecule type" value="Genomic_DNA"/>
</dbReference>
<evidence type="ECO:0000256" key="2">
    <source>
        <dbReference type="ARBA" id="ARBA00012438"/>
    </source>
</evidence>
<feature type="domain" description="Signal transduction histidine kinase dimerisation/phosphoacceptor" evidence="3">
    <location>
        <begin position="15"/>
        <end position="80"/>
    </location>
</feature>
<reference evidence="4 5" key="1">
    <citation type="submission" date="2021-01" db="EMBL/GenBank/DDBJ databases">
        <title>Roseomonas sp. nov, a bacterium isolated from an oil production mixture in Yumen Oilfield.</title>
        <authorList>
            <person name="Wu D."/>
        </authorList>
    </citation>
    <scope>NUCLEOTIDE SEQUENCE [LARGE SCALE GENOMIC DNA]</scope>
    <source>
        <strain evidence="4 5">ROY-5-3</strain>
    </source>
</reference>
<dbReference type="EC" id="2.7.13.3" evidence="2"/>
<name>A0ABS6H3Z4_9PROT</name>
<sequence length="204" mass="21990">MSDEAPTPERQRQDRLRSLAPAVQHEINNAMMVLASNLDLLARSVTEGAPQRQLDRAAQAGRRLEETIRGFLDAARREVVDEARAAPALVLRQMVPLLRVALGARLGAELTAPDSLTEVRMDRAALELGLLTLAQEAAGRLPPGTKLILELREAPGEMTLALTLPGGVAEAVLDLLRGGCLRLEPQADGCVMVWAKEQSRAVLA</sequence>
<protein>
    <recommendedName>
        <fullName evidence="2">histidine kinase</fullName>
        <ecNumber evidence="2">2.7.13.3</ecNumber>
    </recommendedName>
</protein>
<evidence type="ECO:0000313" key="5">
    <source>
        <dbReference type="Proteomes" id="UP000689967"/>
    </source>
</evidence>
<gene>
    <name evidence="4" type="ORF">JJQ90_06710</name>
</gene>
<dbReference type="GO" id="GO:0016301">
    <property type="term" value="F:kinase activity"/>
    <property type="evidence" value="ECO:0007669"/>
    <property type="project" value="UniProtKB-KW"/>
</dbReference>
<organism evidence="4 5">
    <name type="scientific">Falsiroseomonas oleicola</name>
    <dbReference type="NCBI Taxonomy" id="2801474"/>
    <lineage>
        <taxon>Bacteria</taxon>
        <taxon>Pseudomonadati</taxon>
        <taxon>Pseudomonadota</taxon>
        <taxon>Alphaproteobacteria</taxon>
        <taxon>Acetobacterales</taxon>
        <taxon>Roseomonadaceae</taxon>
        <taxon>Falsiroseomonas</taxon>
    </lineage>
</organism>
<dbReference type="SMART" id="SM00388">
    <property type="entry name" value="HisKA"/>
    <property type="match status" value="1"/>
</dbReference>
<evidence type="ECO:0000256" key="1">
    <source>
        <dbReference type="ARBA" id="ARBA00000085"/>
    </source>
</evidence>
<dbReference type="InterPro" id="IPR003661">
    <property type="entry name" value="HisK_dim/P_dom"/>
</dbReference>